<evidence type="ECO:0000256" key="3">
    <source>
        <dbReference type="ARBA" id="ARBA00023015"/>
    </source>
</evidence>
<feature type="compositionally biased region" description="Polar residues" evidence="6">
    <location>
        <begin position="329"/>
        <end position="339"/>
    </location>
</feature>
<reference evidence="9" key="3">
    <citation type="submission" date="2018-08" db="EMBL/GenBank/DDBJ databases">
        <authorList>
            <person name="Guldener U."/>
        </authorList>
    </citation>
    <scope>NUCLEOTIDE SEQUENCE</scope>
    <source>
        <strain evidence="9">UB2</strain>
    </source>
</reference>
<dbReference type="Gene3D" id="2.60.40.3960">
    <property type="entry name" value="Velvet domain"/>
    <property type="match status" value="1"/>
</dbReference>
<evidence type="ECO:0000313" key="9">
    <source>
        <dbReference type="EMBL" id="SYW74779.1"/>
    </source>
</evidence>
<keyword evidence="5" id="KW-0539">Nucleus</keyword>
<evidence type="ECO:0000256" key="4">
    <source>
        <dbReference type="ARBA" id="ARBA00023163"/>
    </source>
</evidence>
<dbReference type="Proteomes" id="UP000658997">
    <property type="component" value="Unassembled WGS sequence"/>
</dbReference>
<feature type="compositionally biased region" description="Basic residues" evidence="6">
    <location>
        <begin position="275"/>
        <end position="289"/>
    </location>
</feature>
<sequence>MSRPDGRGASIPPLHSSASAPSMSKTDDSGSSKTPGGAPENSVAYQYVAVQQMASCRNHIEYQLTVREQPKQSRMCGVGEKADRRPIDPAPIVQLRVITHDQPIHQSNTIESASVTPPVERRSGHGPKVPRTKGVRSGLPVSTALGDGWEDKAWYLENPYFFMYAMLCHAETDEELHLLNDGKTRYTSGSCVSCLYHLKDIDGSHQGFFVFPDLSIRVEGRYRLKLCLFETIGHSVHHCKSIYSDPFHVYTAKRFPGMEESTKLSKSFAEQGLKVRVRKHPRSRRRSSKRTKDESDGSDADVPLARDRSPKRARASDILPSSGLPVPFQQPQQPTSQMPRSLDARFERAEFDRKPPAMTASAPQDQPHRYAAWEEEEAMRIRQARSRETGFNSGLYAHHPRDNRIAQGRTQQVSREYSEGRYMDDHPLPPPLPHDRPVPPHYGVPPSRGPADYPEYGRSAYYRGEEPSRGPMFAPEHPSATPPPRPPSESSHPSSAGYRHADPSGNLPALPTHNRPWMDHQPPPAEAAACIPSRPPRVHSRPYGPPDHLPQHESARNYEYDNYAAAAIRAPRYSAPYDHREAAPSGSRSTPSPPSRNVEYGSRRGAFPPPPPPGSQPWRSGPPSPRRGPNDYPSATASAIDRDFMTRRSPSLPPPHRNIATPPAAFIGADHPHRRGYPPSEHGPRYDMDPNNGSGPDASRRTMRAPPSSTMSDPYARENASRPSDLPPPDRFGHGLRPVLPPLSASPFLGQREQREQEAQMAASRDRDSVGPPYDRMLPSGYMSRASDAEIADRERAREREWERERMQMRSQGGGPPPPPPQQQEWNPRRPPSTGPNPASGRSSGASQSRPH</sequence>
<feature type="region of interest" description="Disordered" evidence="6">
    <location>
        <begin position="112"/>
        <end position="136"/>
    </location>
</feature>
<feature type="compositionally biased region" description="Pro residues" evidence="6">
    <location>
        <begin position="607"/>
        <end position="626"/>
    </location>
</feature>
<organism evidence="8 10">
    <name type="scientific">Ustilago bromivora</name>
    <dbReference type="NCBI Taxonomy" id="307758"/>
    <lineage>
        <taxon>Eukaryota</taxon>
        <taxon>Fungi</taxon>
        <taxon>Dikarya</taxon>
        <taxon>Basidiomycota</taxon>
        <taxon>Ustilaginomycotina</taxon>
        <taxon>Ustilaginomycetes</taxon>
        <taxon>Ustilaginales</taxon>
        <taxon>Ustilaginaceae</taxon>
        <taxon>Ustilago</taxon>
    </lineage>
</organism>
<dbReference type="InterPro" id="IPR037525">
    <property type="entry name" value="Velvet_dom"/>
</dbReference>
<keyword evidence="3" id="KW-0805">Transcription regulation</keyword>
<feature type="compositionally biased region" description="Basic residues" evidence="6">
    <location>
        <begin position="124"/>
        <end position="134"/>
    </location>
</feature>
<keyword evidence="2" id="KW-0749">Sporulation</keyword>
<dbReference type="PANTHER" id="PTHR33572">
    <property type="entry name" value="SPORE DEVELOPMENT REGULATOR VOSA"/>
    <property type="match status" value="1"/>
</dbReference>
<dbReference type="GO" id="GO:0030435">
    <property type="term" value="P:sporulation resulting in formation of a cellular spore"/>
    <property type="evidence" value="ECO:0007669"/>
    <property type="project" value="UniProtKB-KW"/>
</dbReference>
<dbReference type="Pfam" id="PF11754">
    <property type="entry name" value="Velvet"/>
    <property type="match status" value="1"/>
</dbReference>
<dbReference type="OrthoDB" id="5599552at2759"/>
<gene>
    <name evidence="9" type="ORF">UBRO2_00189</name>
    <name evidence="8" type="ORF">UBRO_01344</name>
</gene>
<reference evidence="10" key="1">
    <citation type="submission" date="2016-04" db="EMBL/GenBank/DDBJ databases">
        <authorList>
            <person name="Guldener U."/>
            <person name="Guldener U."/>
        </authorList>
    </citation>
    <scope>NUCLEOTIDE SEQUENCE [LARGE SCALE GENOMIC DNA]</scope>
    <source>
        <strain evidence="10">UB2112</strain>
    </source>
</reference>
<keyword evidence="11" id="KW-1185">Reference proteome</keyword>
<protein>
    <submittedName>
        <fullName evidence="8">Related to veA protein</fullName>
    </submittedName>
</protein>
<comment type="subcellular location">
    <subcellularLocation>
        <location evidence="1">Nucleus</location>
    </subcellularLocation>
</comment>
<evidence type="ECO:0000256" key="2">
    <source>
        <dbReference type="ARBA" id="ARBA00022969"/>
    </source>
</evidence>
<feature type="region of interest" description="Disordered" evidence="6">
    <location>
        <begin position="270"/>
        <end position="343"/>
    </location>
</feature>
<feature type="region of interest" description="Disordered" evidence="6">
    <location>
        <begin position="390"/>
        <end position="560"/>
    </location>
</feature>
<dbReference type="PROSITE" id="PS51821">
    <property type="entry name" value="VELVET"/>
    <property type="match status" value="1"/>
</dbReference>
<dbReference type="EMBL" id="ULHB01000002">
    <property type="protein sequence ID" value="SYW74779.1"/>
    <property type="molecule type" value="Genomic_DNA"/>
</dbReference>
<dbReference type="EMBL" id="LT558119">
    <property type="protein sequence ID" value="SAM75730.1"/>
    <property type="molecule type" value="Genomic_DNA"/>
</dbReference>
<feature type="compositionally biased region" description="Basic and acidic residues" evidence="6">
    <location>
        <begin position="416"/>
        <end position="438"/>
    </location>
</feature>
<evidence type="ECO:0000256" key="1">
    <source>
        <dbReference type="ARBA" id="ARBA00004123"/>
    </source>
</evidence>
<feature type="region of interest" description="Disordered" evidence="6">
    <location>
        <begin position="1"/>
        <end position="39"/>
    </location>
</feature>
<feature type="region of interest" description="Disordered" evidence="6">
    <location>
        <begin position="575"/>
        <end position="852"/>
    </location>
</feature>
<accession>A0A1K0FYX6</accession>
<dbReference type="Proteomes" id="UP000179920">
    <property type="component" value="Chromosome III"/>
</dbReference>
<feature type="compositionally biased region" description="Basic and acidic residues" evidence="6">
    <location>
        <begin position="787"/>
        <end position="808"/>
    </location>
</feature>
<evidence type="ECO:0000313" key="8">
    <source>
        <dbReference type="EMBL" id="SAM75730.1"/>
    </source>
</evidence>
<evidence type="ECO:0000256" key="6">
    <source>
        <dbReference type="SAM" id="MobiDB-lite"/>
    </source>
</evidence>
<evidence type="ECO:0000313" key="11">
    <source>
        <dbReference type="Proteomes" id="UP000658997"/>
    </source>
</evidence>
<evidence type="ECO:0000313" key="10">
    <source>
        <dbReference type="Proteomes" id="UP000179920"/>
    </source>
</evidence>
<keyword evidence="4" id="KW-0804">Transcription</keyword>
<evidence type="ECO:0000259" key="7">
    <source>
        <dbReference type="PROSITE" id="PS51821"/>
    </source>
</evidence>
<feature type="domain" description="Velvet" evidence="7">
    <location>
        <begin position="57"/>
        <end position="278"/>
    </location>
</feature>
<proteinExistence type="predicted"/>
<dbReference type="InterPro" id="IPR021740">
    <property type="entry name" value="Velvet"/>
</dbReference>
<feature type="compositionally biased region" description="Low complexity" evidence="6">
    <location>
        <begin position="838"/>
        <end position="852"/>
    </location>
</feature>
<evidence type="ECO:0000256" key="5">
    <source>
        <dbReference type="ARBA" id="ARBA00023242"/>
    </source>
</evidence>
<dbReference type="PANTHER" id="PTHR33572:SF18">
    <property type="entry name" value="SPORE DEVELOPMENT REGULATOR VOSA"/>
    <property type="match status" value="1"/>
</dbReference>
<feature type="compositionally biased region" description="Basic and acidic residues" evidence="6">
    <location>
        <begin position="752"/>
        <end position="769"/>
    </location>
</feature>
<feature type="compositionally biased region" description="Basic and acidic residues" evidence="6">
    <location>
        <begin position="549"/>
        <end position="559"/>
    </location>
</feature>
<dbReference type="InterPro" id="IPR038491">
    <property type="entry name" value="Velvet_dom_sf"/>
</dbReference>
<dbReference type="GO" id="GO:0005634">
    <property type="term" value="C:nucleus"/>
    <property type="evidence" value="ECO:0007669"/>
    <property type="project" value="UniProtKB-SubCell"/>
</dbReference>
<reference evidence="8" key="2">
    <citation type="submission" date="2016-04" db="EMBL/GenBank/DDBJ databases">
        <authorList>
            <person name="Evans L.H."/>
            <person name="Alamgir A."/>
            <person name="Owens N."/>
            <person name="Weber N.D."/>
            <person name="Virtaneva K."/>
            <person name="Barbian K."/>
            <person name="Babar A."/>
            <person name="Rosenke K."/>
        </authorList>
    </citation>
    <scope>NUCLEOTIDE SEQUENCE</scope>
    <source>
        <strain evidence="8">UB2112</strain>
    </source>
</reference>
<name>A0A1K0FYX6_9BASI</name>
<dbReference type="AlphaFoldDB" id="A0A1K0FYX6"/>